<proteinExistence type="predicted"/>
<feature type="compositionally biased region" description="Basic and acidic residues" evidence="1">
    <location>
        <begin position="409"/>
        <end position="430"/>
    </location>
</feature>
<feature type="compositionally biased region" description="Polar residues" evidence="1">
    <location>
        <begin position="474"/>
        <end position="499"/>
    </location>
</feature>
<name>A0A4Z2G0D7_9TELE</name>
<evidence type="ECO:0000256" key="1">
    <source>
        <dbReference type="SAM" id="MobiDB-lite"/>
    </source>
</evidence>
<feature type="region of interest" description="Disordered" evidence="1">
    <location>
        <begin position="1"/>
        <end position="499"/>
    </location>
</feature>
<feature type="compositionally biased region" description="Basic and acidic residues" evidence="1">
    <location>
        <begin position="236"/>
        <end position="247"/>
    </location>
</feature>
<dbReference type="Proteomes" id="UP000314294">
    <property type="component" value="Unassembled WGS sequence"/>
</dbReference>
<dbReference type="EMBL" id="SRLO01000783">
    <property type="protein sequence ID" value="TNN46565.1"/>
    <property type="molecule type" value="Genomic_DNA"/>
</dbReference>
<sequence>MTWRRAAGSAHRSAVRSAAIPGKDSGSASERHSHQSELEPTDSSFRAIGNVDVCAGESGTPEDEGGDEQETGRLDEEHVESEGVVVSAAELGATERTNEGATDEDEDDRSNLQPEETVAQSTWSESETPEYKQDQVEEEKEEEATETEASPGGIDESSAHITGGLDGNAAPTKDSLVEISFDDVPEDQQIKMVDEEEGPVEVSQSKILEMEEQEDSEEVTGVATDQDELESTGDENAVHSEGEESHYEINYLNLNDSDDDEEEEEEERKGVKTSSSHQPTTEADEEKPAGEDEEKPAGEDEEKPEGEDEEEPEGEDEEKPEGEEEEKRENEADLNEDNEEIRGGTFPQKEDSEDESKSDDPDDKEDETKDAVGGNDGDERAEGHGEGGGRSSRVTGSNVSTSAAEGETLEARRLREETEEGQRTAGESRPEVATSRARSSEPEELVEEGESDSGIEKKSDAMCEEGTVIIPAGSSGQPAAGQQVNIPVSIPLNTDYMNQ</sequence>
<feature type="compositionally biased region" description="Acidic residues" evidence="1">
    <location>
        <begin position="442"/>
        <end position="453"/>
    </location>
</feature>
<feature type="compositionally biased region" description="Acidic residues" evidence="1">
    <location>
        <begin position="299"/>
        <end position="324"/>
    </location>
</feature>
<feature type="compositionally biased region" description="Polar residues" evidence="1">
    <location>
        <begin position="111"/>
        <end position="126"/>
    </location>
</feature>
<dbReference type="OrthoDB" id="252964at2759"/>
<feature type="compositionally biased region" description="Basic and acidic residues" evidence="1">
    <location>
        <begin position="286"/>
        <end position="298"/>
    </location>
</feature>
<feature type="compositionally biased region" description="Acidic residues" evidence="1">
    <location>
        <begin position="60"/>
        <end position="69"/>
    </location>
</feature>
<protein>
    <submittedName>
        <fullName evidence="2">Midasin</fullName>
    </submittedName>
</protein>
<evidence type="ECO:0000313" key="3">
    <source>
        <dbReference type="Proteomes" id="UP000314294"/>
    </source>
</evidence>
<reference evidence="2 3" key="1">
    <citation type="submission" date="2019-03" db="EMBL/GenBank/DDBJ databases">
        <title>First draft genome of Liparis tanakae, snailfish: a comprehensive survey of snailfish specific genes.</title>
        <authorList>
            <person name="Kim W."/>
            <person name="Song I."/>
            <person name="Jeong J.-H."/>
            <person name="Kim D."/>
            <person name="Kim S."/>
            <person name="Ryu S."/>
            <person name="Song J.Y."/>
            <person name="Lee S.K."/>
        </authorList>
    </citation>
    <scope>NUCLEOTIDE SEQUENCE [LARGE SCALE GENOMIC DNA]</scope>
    <source>
        <tissue evidence="2">Muscle</tissue>
    </source>
</reference>
<feature type="compositionally biased region" description="Polar residues" evidence="1">
    <location>
        <begin position="272"/>
        <end position="281"/>
    </location>
</feature>
<keyword evidence="3" id="KW-1185">Reference proteome</keyword>
<evidence type="ECO:0000313" key="2">
    <source>
        <dbReference type="EMBL" id="TNN46565.1"/>
    </source>
</evidence>
<gene>
    <name evidence="2" type="primary">mdn1</name>
    <name evidence="2" type="ORF">EYF80_043239</name>
</gene>
<feature type="compositionally biased region" description="Acidic residues" evidence="1">
    <location>
        <begin position="351"/>
        <end position="365"/>
    </location>
</feature>
<dbReference type="AlphaFoldDB" id="A0A4Z2G0D7"/>
<organism evidence="2 3">
    <name type="scientific">Liparis tanakae</name>
    <name type="common">Tanaka's snailfish</name>
    <dbReference type="NCBI Taxonomy" id="230148"/>
    <lineage>
        <taxon>Eukaryota</taxon>
        <taxon>Metazoa</taxon>
        <taxon>Chordata</taxon>
        <taxon>Craniata</taxon>
        <taxon>Vertebrata</taxon>
        <taxon>Euteleostomi</taxon>
        <taxon>Actinopterygii</taxon>
        <taxon>Neopterygii</taxon>
        <taxon>Teleostei</taxon>
        <taxon>Neoteleostei</taxon>
        <taxon>Acanthomorphata</taxon>
        <taxon>Eupercaria</taxon>
        <taxon>Perciformes</taxon>
        <taxon>Cottioidei</taxon>
        <taxon>Cottales</taxon>
        <taxon>Liparidae</taxon>
        <taxon>Liparis</taxon>
    </lineage>
</organism>
<accession>A0A4Z2G0D7</accession>
<comment type="caution">
    <text evidence="2">The sequence shown here is derived from an EMBL/GenBank/DDBJ whole genome shotgun (WGS) entry which is preliminary data.</text>
</comment>
<feature type="compositionally biased region" description="Acidic residues" evidence="1">
    <location>
        <begin position="256"/>
        <end position="266"/>
    </location>
</feature>
<feature type="compositionally biased region" description="Acidic residues" evidence="1">
    <location>
        <begin position="136"/>
        <end position="146"/>
    </location>
</feature>
<feature type="compositionally biased region" description="Basic and acidic residues" evidence="1">
    <location>
        <begin position="377"/>
        <end position="387"/>
    </location>
</feature>